<feature type="region of interest" description="Disordered" evidence="1">
    <location>
        <begin position="313"/>
        <end position="342"/>
    </location>
</feature>
<gene>
    <name evidence="3" type="ORF">HJG54_29875</name>
</gene>
<name>A0AA97ANS3_9CYAN</name>
<keyword evidence="2" id="KW-0812">Transmembrane</keyword>
<reference evidence="3" key="1">
    <citation type="submission" date="2020-05" db="EMBL/GenBank/DDBJ databases">
        <authorList>
            <person name="Zhu T."/>
            <person name="Keshari N."/>
            <person name="Lu X."/>
        </authorList>
    </citation>
    <scope>NUCLEOTIDE SEQUENCE</scope>
    <source>
        <strain evidence="3">NK1-12</strain>
    </source>
</reference>
<keyword evidence="2" id="KW-0472">Membrane</keyword>
<evidence type="ECO:0000256" key="2">
    <source>
        <dbReference type="SAM" id="Phobius"/>
    </source>
</evidence>
<protein>
    <submittedName>
        <fullName evidence="3">Uncharacterized protein</fullName>
    </submittedName>
</protein>
<evidence type="ECO:0000313" key="3">
    <source>
        <dbReference type="EMBL" id="WNZ27122.1"/>
    </source>
</evidence>
<organism evidence="3">
    <name type="scientific">Leptolyngbya sp. NK1-12</name>
    <dbReference type="NCBI Taxonomy" id="2547451"/>
    <lineage>
        <taxon>Bacteria</taxon>
        <taxon>Bacillati</taxon>
        <taxon>Cyanobacteriota</taxon>
        <taxon>Cyanophyceae</taxon>
        <taxon>Leptolyngbyales</taxon>
        <taxon>Leptolyngbyaceae</taxon>
        <taxon>Leptolyngbya group</taxon>
        <taxon>Leptolyngbya</taxon>
    </lineage>
</organism>
<proteinExistence type="predicted"/>
<evidence type="ECO:0000256" key="1">
    <source>
        <dbReference type="SAM" id="MobiDB-lite"/>
    </source>
</evidence>
<feature type="transmembrane region" description="Helical" evidence="2">
    <location>
        <begin position="185"/>
        <end position="205"/>
    </location>
</feature>
<keyword evidence="2" id="KW-1133">Transmembrane helix</keyword>
<accession>A0AA97ANS3</accession>
<sequence>MVKFKPFFDRRHPGVERIIAIVALINLGLVFFDLTYLNLRQVYRQYLPAITRVYDPVKGIIAHPETQYYQAQIDELADHLAQNGLQSPQVDDALAELRSLSQQLIAENPFAGVNQENAWAAVQQHLRARTEEPFAREAFSRFWSAAYLAEQGWQQELAFWDAQIRPLVEANYYRRVDQAGRAIDYFWLLDLPFVILFATDILARMLSLRYRNSDLTWLNVGLRRWYDLFLLLPFWRWLRIIPVALRLYQVDLLDLEPIRTEAQRDTIVLVGADLAGIVGIQLIEQMQTAIRQGDLLSWLSSFEDSNHDSNRLLSGSADRLSNPESDHAPGQNSDQDSPNPAPALVDQQEVIAIANHLYDVSLHQILPRIQPDLEDLVQHSLTNTLEQVPGYAQLIHLAGLGRVSTQVVQQLANSVVHGVYHTMTGVLLDPEGKEITARLQRNLRIAIVEELGQDHAAQEIQNRLVDILEHIKQNYVKAVVEASGEELAERTEVLHRQIR</sequence>
<dbReference type="AlphaFoldDB" id="A0AA97ANS3"/>
<dbReference type="EMBL" id="CP053587">
    <property type="protein sequence ID" value="WNZ27122.1"/>
    <property type="molecule type" value="Genomic_DNA"/>
</dbReference>
<dbReference type="RefSeq" id="WP_316436747.1">
    <property type="nucleotide sequence ID" value="NZ_CP053587.1"/>
</dbReference>
<feature type="transmembrane region" description="Helical" evidence="2">
    <location>
        <begin position="18"/>
        <end position="37"/>
    </location>
</feature>